<accession>A0A4S3ZWY7</accession>
<name>A0A4S3ZWY7_9HYPH</name>
<comment type="caution">
    <text evidence="2">The sequence shown here is derived from an EMBL/GenBank/DDBJ whole genome shotgun (WGS) entry which is preliminary data.</text>
</comment>
<dbReference type="EMBL" id="SSOA01000004">
    <property type="protein sequence ID" value="THF50380.1"/>
    <property type="molecule type" value="Genomic_DNA"/>
</dbReference>
<evidence type="ECO:0000256" key="1">
    <source>
        <dbReference type="SAM" id="MobiDB-lite"/>
    </source>
</evidence>
<organism evidence="2 3">
    <name type="scientific">Allorhizobium terrae</name>
    <dbReference type="NCBI Taxonomy" id="1848972"/>
    <lineage>
        <taxon>Bacteria</taxon>
        <taxon>Pseudomonadati</taxon>
        <taxon>Pseudomonadota</taxon>
        <taxon>Alphaproteobacteria</taxon>
        <taxon>Hyphomicrobiales</taxon>
        <taxon>Rhizobiaceae</taxon>
        <taxon>Rhizobium/Agrobacterium group</taxon>
        <taxon>Allorhizobium</taxon>
    </lineage>
</organism>
<keyword evidence="3" id="KW-1185">Reference proteome</keyword>
<reference evidence="2 3" key="1">
    <citation type="submission" date="2019-04" db="EMBL/GenBank/DDBJ databases">
        <title>Rhizobium terrae sp. nov., isolated from a paddy soil.</title>
        <authorList>
            <person name="Lin S.-Y."/>
            <person name="Hameed A."/>
            <person name="Huang H.-I."/>
            <person name="Young C.-C."/>
        </authorList>
    </citation>
    <scope>NUCLEOTIDE SEQUENCE [LARGE SCALE GENOMIC DNA]</scope>
    <source>
        <strain evidence="2 3">CC-HIH110</strain>
    </source>
</reference>
<feature type="compositionally biased region" description="Basic and acidic residues" evidence="1">
    <location>
        <begin position="296"/>
        <end position="321"/>
    </location>
</feature>
<dbReference type="AlphaFoldDB" id="A0A4S3ZWY7"/>
<sequence length="517" mass="57816">MDPVSWAQRQAASAELERQTAHIADALGGAGVNVVLDGDVTFIGAVTGVVEQQRVYRACRFLPTVAARDRRPTVNGLKLFISGHKDSKYFRYAVMTCSEPVPFSADLQGDMRGAIQELNRRISRWAHNAQKKYGVEVLYRGIEFTRATAAERDAEAHARGQASNLSERYGAATVLYHVHANVLYWPTRVLKEKGKTWEDFLRFTHEATGAWWKDSGKIDSVEELVKYCSKPNDTLRSSTDELVWLYQATQRLKLCQPLGDFKDWMKTLDKAGEKVVRVHIGRGDGRLMRVRKRKKSDKDSDDDKKKDSEKSDAATDVEKKAPPSNMLLGMTLPQWRHSPWAEPLIMVQRYDPTKPFGEAGGDIEAWKRAAREMWDDNWGPEPEEALRVAQMAREAVLSSDDIREAAEAAPYMVHTCGPTVRDFDLASPSADEEVPPEELDEDAADLAALFEGGTVVRLTPRPPTEDDEIPFESPAIVARWAKMRADLAASEARWAEWRASAAHAAGRSPEHACRAAA</sequence>
<evidence type="ECO:0000313" key="3">
    <source>
        <dbReference type="Proteomes" id="UP000310754"/>
    </source>
</evidence>
<proteinExistence type="predicted"/>
<dbReference type="Proteomes" id="UP000310754">
    <property type="component" value="Unassembled WGS sequence"/>
</dbReference>
<evidence type="ECO:0000313" key="2">
    <source>
        <dbReference type="EMBL" id="THF50380.1"/>
    </source>
</evidence>
<protein>
    <submittedName>
        <fullName evidence="2">Uncharacterized protein</fullName>
    </submittedName>
</protein>
<feature type="region of interest" description="Disordered" evidence="1">
    <location>
        <begin position="288"/>
        <end position="329"/>
    </location>
</feature>
<gene>
    <name evidence="2" type="ORF">E6C51_10860</name>
</gene>